<reference evidence="6 7" key="1">
    <citation type="submission" date="2023-03" db="EMBL/GenBank/DDBJ databases">
        <title>YIM 152171 draft genome.</title>
        <authorList>
            <person name="Yang Z."/>
        </authorList>
    </citation>
    <scope>NUCLEOTIDE SEQUENCE [LARGE SCALE GENOMIC DNA]</scope>
    <source>
        <strain evidence="6 7">YIM 152171</strain>
    </source>
</reference>
<evidence type="ECO:0000256" key="2">
    <source>
        <dbReference type="ARBA" id="ARBA00023015"/>
    </source>
</evidence>
<keyword evidence="3" id="KW-0238">DNA-binding</keyword>
<dbReference type="InterPro" id="IPR000847">
    <property type="entry name" value="LysR_HTH_N"/>
</dbReference>
<dbReference type="Gene3D" id="3.40.190.290">
    <property type="match status" value="1"/>
</dbReference>
<evidence type="ECO:0000313" key="7">
    <source>
        <dbReference type="Proteomes" id="UP001301140"/>
    </source>
</evidence>
<dbReference type="GO" id="GO:0003700">
    <property type="term" value="F:DNA-binding transcription factor activity"/>
    <property type="evidence" value="ECO:0007669"/>
    <property type="project" value="InterPro"/>
</dbReference>
<dbReference type="SUPFAM" id="SSF53850">
    <property type="entry name" value="Periplasmic binding protein-like II"/>
    <property type="match status" value="1"/>
</dbReference>
<dbReference type="Pfam" id="PF00126">
    <property type="entry name" value="HTH_1"/>
    <property type="match status" value="1"/>
</dbReference>
<dbReference type="InterPro" id="IPR036388">
    <property type="entry name" value="WH-like_DNA-bd_sf"/>
</dbReference>
<evidence type="ECO:0000256" key="4">
    <source>
        <dbReference type="ARBA" id="ARBA00023163"/>
    </source>
</evidence>
<dbReference type="SUPFAM" id="SSF46785">
    <property type="entry name" value="Winged helix' DNA-binding domain"/>
    <property type="match status" value="1"/>
</dbReference>
<evidence type="ECO:0000256" key="1">
    <source>
        <dbReference type="ARBA" id="ARBA00009437"/>
    </source>
</evidence>
<dbReference type="Pfam" id="PF03466">
    <property type="entry name" value="LysR_substrate"/>
    <property type="match status" value="1"/>
</dbReference>
<dbReference type="EMBL" id="JARGEQ010000083">
    <property type="protein sequence ID" value="MDF1586441.1"/>
    <property type="molecule type" value="Genomic_DNA"/>
</dbReference>
<dbReference type="PANTHER" id="PTHR30427">
    <property type="entry name" value="TRANSCRIPTIONAL ACTIVATOR PROTEIN LYSR"/>
    <property type="match status" value="1"/>
</dbReference>
<dbReference type="PRINTS" id="PR00039">
    <property type="entry name" value="HTHLYSR"/>
</dbReference>
<dbReference type="InterPro" id="IPR005119">
    <property type="entry name" value="LysR_subst-bd"/>
</dbReference>
<evidence type="ECO:0000256" key="3">
    <source>
        <dbReference type="ARBA" id="ARBA00023125"/>
    </source>
</evidence>
<dbReference type="AlphaFoldDB" id="A0AAP3XR68"/>
<evidence type="ECO:0000313" key="6">
    <source>
        <dbReference type="EMBL" id="MDF1586441.1"/>
    </source>
</evidence>
<keyword evidence="4" id="KW-0804">Transcription</keyword>
<dbReference type="GO" id="GO:0010628">
    <property type="term" value="P:positive regulation of gene expression"/>
    <property type="evidence" value="ECO:0007669"/>
    <property type="project" value="TreeGrafter"/>
</dbReference>
<sequence>MAITFRQLDAFRAVMLAGTVVGAAKMLGVSQPAISRLISDLEQDIGYNLFEREGRRVSPTGEAKLLFEEVRRALIGLGQIRDAAIEIGRLRYSRLRLVTVPSLASTVVVDLIERFSRDNGETFVSLEVQSSDSALEWVVSEQCDLGIAAAKMESPSIASRTIHVGASVCILPLGHRLAEAEIIRPEMLEGESFVSFRPDALYRREVDTIFLNAGVTRNLIYEARTTDAVCSLVAAGLGVSLVGPLAIARRGDSPEHRNIVARPFTPTPPVTVSLLWSTNHSMSASAKEFLRTVEQHFELQPS</sequence>
<dbReference type="PANTHER" id="PTHR30427:SF1">
    <property type="entry name" value="TRANSCRIPTIONAL ACTIVATOR PROTEIN LYSR"/>
    <property type="match status" value="1"/>
</dbReference>
<keyword evidence="7" id="KW-1185">Reference proteome</keyword>
<name>A0AAP3XR68_9PROT</name>
<dbReference type="Gene3D" id="1.10.10.10">
    <property type="entry name" value="Winged helix-like DNA-binding domain superfamily/Winged helix DNA-binding domain"/>
    <property type="match status" value="1"/>
</dbReference>
<comment type="caution">
    <text evidence="6">The sequence shown here is derived from an EMBL/GenBank/DDBJ whole genome shotgun (WGS) entry which is preliminary data.</text>
</comment>
<organism evidence="6 7">
    <name type="scientific">Marinimicrococcus flavescens</name>
    <dbReference type="NCBI Taxonomy" id="3031815"/>
    <lineage>
        <taxon>Bacteria</taxon>
        <taxon>Pseudomonadati</taxon>
        <taxon>Pseudomonadota</taxon>
        <taxon>Alphaproteobacteria</taxon>
        <taxon>Geminicoccales</taxon>
        <taxon>Geminicoccaceae</taxon>
        <taxon>Marinimicrococcus</taxon>
    </lineage>
</organism>
<protein>
    <submittedName>
        <fullName evidence="6">LysR substrate-binding domain-containing protein</fullName>
    </submittedName>
</protein>
<gene>
    <name evidence="6" type="ORF">PZ740_08590</name>
</gene>
<feature type="domain" description="HTH lysR-type" evidence="5">
    <location>
        <begin position="3"/>
        <end position="60"/>
    </location>
</feature>
<dbReference type="Proteomes" id="UP001301140">
    <property type="component" value="Unassembled WGS sequence"/>
</dbReference>
<keyword evidence="2" id="KW-0805">Transcription regulation</keyword>
<accession>A0AAP3XR68</accession>
<evidence type="ECO:0000259" key="5">
    <source>
        <dbReference type="PROSITE" id="PS50931"/>
    </source>
</evidence>
<proteinExistence type="inferred from homology"/>
<comment type="similarity">
    <text evidence="1">Belongs to the LysR transcriptional regulatory family.</text>
</comment>
<dbReference type="InterPro" id="IPR036390">
    <property type="entry name" value="WH_DNA-bd_sf"/>
</dbReference>
<dbReference type="GO" id="GO:0043565">
    <property type="term" value="F:sequence-specific DNA binding"/>
    <property type="evidence" value="ECO:0007669"/>
    <property type="project" value="TreeGrafter"/>
</dbReference>
<dbReference type="RefSeq" id="WP_327788857.1">
    <property type="nucleotide sequence ID" value="NZ_JARGEQ010000083.1"/>
</dbReference>
<dbReference type="PROSITE" id="PS50931">
    <property type="entry name" value="HTH_LYSR"/>
    <property type="match status" value="1"/>
</dbReference>